<evidence type="ECO:0000313" key="2">
    <source>
        <dbReference type="Proteomes" id="UP000192393"/>
    </source>
</evidence>
<reference evidence="2" key="1">
    <citation type="submission" date="2017-04" db="EMBL/GenBank/DDBJ databases">
        <authorList>
            <person name="Varghese N."/>
            <person name="Submissions S."/>
        </authorList>
    </citation>
    <scope>NUCLEOTIDE SEQUENCE [LARGE SCALE GENOMIC DNA]</scope>
    <source>
        <strain evidence="2">CGMCC 1.12708</strain>
    </source>
</reference>
<gene>
    <name evidence="1" type="ORF">SAMN06296427_10386</name>
</gene>
<dbReference type="RefSeq" id="WP_143736347.1">
    <property type="nucleotide sequence ID" value="NZ_FWXS01000003.1"/>
</dbReference>
<sequence>MKKYLLIFISAMLLWSCEETDLLDETGILEITDFNLPAIEGYNYQGWLLVGGTYVSVGTFNIDSINNNRARFSNIETSDLALAEAFAITIENASSPAPSNYVLLVGDFDGNTANLVTNATTSNGVSSLGSKISASYTLQNATVPADQTDEYPGNNGIWFFKGSGAQAESTISLEYGEIRYQAWLSTILEGAPKYVNMGIITSDSIRDLSNIYTSYTTNIPDFAGEDFIVQPSGESFPQGFFPRKVTLPGTKVIITPIITGYANHTAPFPIFLLEGTIPEGATNDPNVTYNMELNTTYKAKATKL</sequence>
<proteinExistence type="predicted"/>
<name>A0A1W1ZMI6_9FLAO</name>
<dbReference type="Proteomes" id="UP000192393">
    <property type="component" value="Unassembled WGS sequence"/>
</dbReference>
<keyword evidence="2" id="KW-1185">Reference proteome</keyword>
<organism evidence="1 2">
    <name type="scientific">Moheibacter sediminis</name>
    <dbReference type="NCBI Taxonomy" id="1434700"/>
    <lineage>
        <taxon>Bacteria</taxon>
        <taxon>Pseudomonadati</taxon>
        <taxon>Bacteroidota</taxon>
        <taxon>Flavobacteriia</taxon>
        <taxon>Flavobacteriales</taxon>
        <taxon>Weeksellaceae</taxon>
        <taxon>Moheibacter</taxon>
    </lineage>
</organism>
<evidence type="ECO:0000313" key="1">
    <source>
        <dbReference type="EMBL" id="SMC49577.1"/>
    </source>
</evidence>
<dbReference type="EMBL" id="FWXS01000003">
    <property type="protein sequence ID" value="SMC49577.1"/>
    <property type="molecule type" value="Genomic_DNA"/>
</dbReference>
<dbReference type="STRING" id="1434700.SAMN06296427_10386"/>
<dbReference type="OrthoDB" id="1115036at2"/>
<dbReference type="AlphaFoldDB" id="A0A1W1ZMI6"/>
<evidence type="ECO:0008006" key="3">
    <source>
        <dbReference type="Google" id="ProtNLM"/>
    </source>
</evidence>
<protein>
    <recommendedName>
        <fullName evidence="3">Anti-sigma-K factor rskA</fullName>
    </recommendedName>
</protein>
<accession>A0A1W1ZMI6</accession>